<reference evidence="3" key="1">
    <citation type="submission" date="2023-04" db="EMBL/GenBank/DDBJ databases">
        <title>Phytophthora lilii NBRC 32176.</title>
        <authorList>
            <person name="Ichikawa N."/>
            <person name="Sato H."/>
            <person name="Tonouchi N."/>
        </authorList>
    </citation>
    <scope>NUCLEOTIDE SEQUENCE</scope>
    <source>
        <strain evidence="3">NBRC 32176</strain>
    </source>
</reference>
<feature type="compositionally biased region" description="Polar residues" evidence="2">
    <location>
        <begin position="375"/>
        <end position="397"/>
    </location>
</feature>
<feature type="compositionally biased region" description="Low complexity" evidence="2">
    <location>
        <begin position="332"/>
        <end position="351"/>
    </location>
</feature>
<protein>
    <submittedName>
        <fullName evidence="3">Unnamed protein product</fullName>
    </submittedName>
</protein>
<dbReference type="Proteomes" id="UP001165083">
    <property type="component" value="Unassembled WGS sequence"/>
</dbReference>
<keyword evidence="1" id="KW-0175">Coiled coil</keyword>
<evidence type="ECO:0000256" key="1">
    <source>
        <dbReference type="SAM" id="Coils"/>
    </source>
</evidence>
<feature type="coiled-coil region" evidence="1">
    <location>
        <begin position="222"/>
        <end position="249"/>
    </location>
</feature>
<feature type="region of interest" description="Disordered" evidence="2">
    <location>
        <begin position="317"/>
        <end position="408"/>
    </location>
</feature>
<sequence length="408" mass="45333">MQSSVCQERPARDVGWASSDRHTGAPASTSVLEGLTDDYFVAENEEFLDAVGAALDQLTADCKAALRWSLNDDDTNAAIQAAEQSFSAIANICKEAGLVVQADDLESDHDTHTWGYATSDTYKSSSSNRLGELASSWSNEPFENSVTERPGFHDHVTYPPPAHLQERREQVQHDTVPMSPSRELVEVELTDLMTQSHEEMLGLQRVFEARMSDADRTHQAFERKHAEEMQSLQEELANSRQAMDRIKQELLDSTTRKLEDMHSSITASQRAIEAGMKDHAQYWKSICEELVAEKRDMAQKVAEERGKYTALKAHLAGHDDTGVRSSPHSRCQRAVQRRGVADAQQQQQQVGEADVPTVLPRPQARAPRDAPLAQSDANVSSWQQSLDTQQSPDTRSAQGPAAMPPCRR</sequence>
<dbReference type="AlphaFoldDB" id="A0A9W6T8I9"/>
<dbReference type="OrthoDB" id="113194at2759"/>
<keyword evidence="4" id="KW-1185">Reference proteome</keyword>
<feature type="compositionally biased region" description="Low complexity" evidence="2">
    <location>
        <begin position="360"/>
        <end position="374"/>
    </location>
</feature>
<comment type="caution">
    <text evidence="3">The sequence shown here is derived from an EMBL/GenBank/DDBJ whole genome shotgun (WGS) entry which is preliminary data.</text>
</comment>
<accession>A0A9W6T8I9</accession>
<organism evidence="3 4">
    <name type="scientific">Phytophthora lilii</name>
    <dbReference type="NCBI Taxonomy" id="2077276"/>
    <lineage>
        <taxon>Eukaryota</taxon>
        <taxon>Sar</taxon>
        <taxon>Stramenopiles</taxon>
        <taxon>Oomycota</taxon>
        <taxon>Peronosporomycetes</taxon>
        <taxon>Peronosporales</taxon>
        <taxon>Peronosporaceae</taxon>
        <taxon>Phytophthora</taxon>
    </lineage>
</organism>
<name>A0A9W6T8I9_9STRA</name>
<gene>
    <name evidence="3" type="ORF">Plil01_000019400</name>
</gene>
<proteinExistence type="predicted"/>
<feature type="region of interest" description="Disordered" evidence="2">
    <location>
        <begin position="1"/>
        <end position="29"/>
    </location>
</feature>
<dbReference type="EMBL" id="BSXW01000007">
    <property type="protein sequence ID" value="GMF09278.1"/>
    <property type="molecule type" value="Genomic_DNA"/>
</dbReference>
<evidence type="ECO:0000313" key="3">
    <source>
        <dbReference type="EMBL" id="GMF09278.1"/>
    </source>
</evidence>
<evidence type="ECO:0000313" key="4">
    <source>
        <dbReference type="Proteomes" id="UP001165083"/>
    </source>
</evidence>
<evidence type="ECO:0000256" key="2">
    <source>
        <dbReference type="SAM" id="MobiDB-lite"/>
    </source>
</evidence>